<dbReference type="SUPFAM" id="SSF52047">
    <property type="entry name" value="RNI-like"/>
    <property type="match status" value="1"/>
</dbReference>
<gene>
    <name evidence="2" type="ORF">BD410DRAFT_789686</name>
</gene>
<reference evidence="2 3" key="1">
    <citation type="submission" date="2018-06" db="EMBL/GenBank/DDBJ databases">
        <title>A transcriptomic atlas of mushroom development highlights an independent origin of complex multicellularity.</title>
        <authorList>
            <consortium name="DOE Joint Genome Institute"/>
            <person name="Krizsan K."/>
            <person name="Almasi E."/>
            <person name="Merenyi Z."/>
            <person name="Sahu N."/>
            <person name="Viragh M."/>
            <person name="Koszo T."/>
            <person name="Mondo S."/>
            <person name="Kiss B."/>
            <person name="Balint B."/>
            <person name="Kues U."/>
            <person name="Barry K."/>
            <person name="Hegedus J.C."/>
            <person name="Henrissat B."/>
            <person name="Johnson J."/>
            <person name="Lipzen A."/>
            <person name="Ohm R."/>
            <person name="Nagy I."/>
            <person name="Pangilinan J."/>
            <person name="Yan J."/>
            <person name="Xiong Y."/>
            <person name="Grigoriev I.V."/>
            <person name="Hibbett D.S."/>
            <person name="Nagy L.G."/>
        </authorList>
    </citation>
    <scope>NUCLEOTIDE SEQUENCE [LARGE SCALE GENOMIC DNA]</scope>
    <source>
        <strain evidence="2 3">SZMC22713</strain>
    </source>
</reference>
<evidence type="ECO:0000313" key="3">
    <source>
        <dbReference type="Proteomes" id="UP000294933"/>
    </source>
</evidence>
<evidence type="ECO:0000313" key="2">
    <source>
        <dbReference type="EMBL" id="TDL21565.1"/>
    </source>
</evidence>
<dbReference type="Gene3D" id="1.20.1280.50">
    <property type="match status" value="1"/>
</dbReference>
<dbReference type="EMBL" id="ML170180">
    <property type="protein sequence ID" value="TDL21565.1"/>
    <property type="molecule type" value="Genomic_DNA"/>
</dbReference>
<proteinExistence type="predicted"/>
<sequence length="487" mass="54938">MPYSTLRLLVSKFTERIRHKIRKTRRQVRDGTSEDKSSGDKSTEKRSEAASATIPALPPEILCEIFLYCLPIDHDQCSIFKQSQAPSLLGRVCSRWRTVSISSPHLWSRFAIVDRLNQTSGIDHKKAVEATKLWISRSASHPLSIFIHYPQYAPILQPVFASILSESWRWKDINMVVSSEIGSLILATFRLAHLPHLENFRCAIFGEALRERPLIYNFSSAPRLQLFHHHRTPGVQIDFGSRVHHVKSLRIAYPPIARIPGTSFSDVLTCLTHCPLLEEFFFSVSESWTSRQEVPTVIELLHLRVFILRLLPNINPGFLFDILFLPALIHVEIVNDVYEDDRDWPHLRTMLARSRPPLQSLVLYSIPMNEQTLAECLSYTPSLALLSIPGTKCTDTTLDLLTVGGNDSFISVCPCLETIRFGPGSQFSSSAMMAMILSRQTSVDNPGIGDGKGLKSVFCTSRIVDNIAGNPDIARCMQNGLRLYTIR</sequence>
<dbReference type="SUPFAM" id="SSF81383">
    <property type="entry name" value="F-box domain"/>
    <property type="match status" value="1"/>
</dbReference>
<accession>A0A4Y7Q2B6</accession>
<keyword evidence="3" id="KW-1185">Reference proteome</keyword>
<dbReference type="STRING" id="50990.A0A4Y7Q2B6"/>
<protein>
    <submittedName>
        <fullName evidence="2">Uncharacterized protein</fullName>
    </submittedName>
</protein>
<dbReference type="Proteomes" id="UP000294933">
    <property type="component" value="Unassembled WGS sequence"/>
</dbReference>
<dbReference type="OrthoDB" id="2878720at2759"/>
<evidence type="ECO:0000256" key="1">
    <source>
        <dbReference type="SAM" id="MobiDB-lite"/>
    </source>
</evidence>
<feature type="compositionally biased region" description="Basic and acidic residues" evidence="1">
    <location>
        <begin position="27"/>
        <end position="48"/>
    </location>
</feature>
<feature type="region of interest" description="Disordered" evidence="1">
    <location>
        <begin position="22"/>
        <end position="52"/>
    </location>
</feature>
<organism evidence="2 3">
    <name type="scientific">Rickenella mellea</name>
    <dbReference type="NCBI Taxonomy" id="50990"/>
    <lineage>
        <taxon>Eukaryota</taxon>
        <taxon>Fungi</taxon>
        <taxon>Dikarya</taxon>
        <taxon>Basidiomycota</taxon>
        <taxon>Agaricomycotina</taxon>
        <taxon>Agaricomycetes</taxon>
        <taxon>Hymenochaetales</taxon>
        <taxon>Rickenellaceae</taxon>
        <taxon>Rickenella</taxon>
    </lineage>
</organism>
<dbReference type="AlphaFoldDB" id="A0A4Y7Q2B6"/>
<name>A0A4Y7Q2B6_9AGAM</name>
<dbReference type="InterPro" id="IPR036047">
    <property type="entry name" value="F-box-like_dom_sf"/>
</dbReference>
<dbReference type="VEuPathDB" id="FungiDB:BD410DRAFT_789686"/>